<dbReference type="EnsemblMetazoa" id="G20151.6">
    <property type="protein sequence ID" value="G20151.6:cds"/>
    <property type="gene ID" value="G20151"/>
</dbReference>
<dbReference type="SUPFAM" id="SSF48726">
    <property type="entry name" value="Immunoglobulin"/>
    <property type="match status" value="1"/>
</dbReference>
<name>A0A8W8JR99_MAGGI</name>
<organism evidence="3 4">
    <name type="scientific">Magallana gigas</name>
    <name type="common">Pacific oyster</name>
    <name type="synonym">Crassostrea gigas</name>
    <dbReference type="NCBI Taxonomy" id="29159"/>
    <lineage>
        <taxon>Eukaryota</taxon>
        <taxon>Metazoa</taxon>
        <taxon>Spiralia</taxon>
        <taxon>Lophotrochozoa</taxon>
        <taxon>Mollusca</taxon>
        <taxon>Bivalvia</taxon>
        <taxon>Autobranchia</taxon>
        <taxon>Pteriomorphia</taxon>
        <taxon>Ostreida</taxon>
        <taxon>Ostreoidea</taxon>
        <taxon>Ostreidae</taxon>
        <taxon>Magallana</taxon>
    </lineage>
</organism>
<proteinExistence type="predicted"/>
<keyword evidence="4" id="KW-1185">Reference proteome</keyword>
<feature type="chain" id="PRO_5036501921" description="Ig-like domain-containing protein" evidence="1">
    <location>
        <begin position="21"/>
        <end position="481"/>
    </location>
</feature>
<reference evidence="3" key="1">
    <citation type="submission" date="2022-08" db="UniProtKB">
        <authorList>
            <consortium name="EnsemblMetazoa"/>
        </authorList>
    </citation>
    <scope>IDENTIFICATION</scope>
    <source>
        <strain evidence="3">05x7-T-G4-1.051#20</strain>
    </source>
</reference>
<evidence type="ECO:0000313" key="3">
    <source>
        <dbReference type="EnsemblMetazoa" id="G20151.6:cds"/>
    </source>
</evidence>
<evidence type="ECO:0000256" key="1">
    <source>
        <dbReference type="SAM" id="SignalP"/>
    </source>
</evidence>
<protein>
    <recommendedName>
        <fullName evidence="2">Ig-like domain-containing protein</fullName>
    </recommendedName>
</protein>
<dbReference type="PROSITE" id="PS50835">
    <property type="entry name" value="IG_LIKE"/>
    <property type="match status" value="1"/>
</dbReference>
<sequence length="481" mass="55170">MAVSNFLLVLSLSCFGLTFSVSSIQKEIQDLKNGQEEIKNLLKEVLYQFNKTENITQTPKKSLTWFEFGSSLLSVNKLTFEDQEKVLVEVELSHTPQTEVDWIVDSTIIGANEYRFGTWSTGKENSTLYTILFSTSVKFLELISVSTGNYSTSYNIDVNAQNAKKIYQRVCQGAIDDINSTSVAVYFRCLPELDSRDSWYQRMAIYAEFEEKNEVHFKFLESEPNPYVNVTYERNSTATGTVVFSNRALEKFKTFLFLDNHLTLNLNDVVRFITYRFTQDISPEKTNDEFGFLESIPFQEPLEGEKVTIYCDALGRNPPPVRVERDGMPISDTSDVYIASSRSTLWSISYVTYLHASKEIEGNYTCVTDDKSREVFPLYSIELKPKVRWDLNNLMYAGNVSDEGKYLVLEGSEGLDVSCSTFDNDTVVVFDKVQRTNLTKWTERLEVWIPGPSQEFEPYSMWHISCTATDKNGENTFELYL</sequence>
<evidence type="ECO:0000313" key="4">
    <source>
        <dbReference type="Proteomes" id="UP000005408"/>
    </source>
</evidence>
<dbReference type="InterPro" id="IPR013783">
    <property type="entry name" value="Ig-like_fold"/>
</dbReference>
<dbReference type="Gene3D" id="2.60.40.10">
    <property type="entry name" value="Immunoglobulins"/>
    <property type="match status" value="1"/>
</dbReference>
<feature type="domain" description="Ig-like" evidence="2">
    <location>
        <begin position="283"/>
        <end position="376"/>
    </location>
</feature>
<accession>A0A8W8JR99</accession>
<dbReference type="InterPro" id="IPR036179">
    <property type="entry name" value="Ig-like_dom_sf"/>
</dbReference>
<feature type="signal peptide" evidence="1">
    <location>
        <begin position="1"/>
        <end position="20"/>
    </location>
</feature>
<keyword evidence="1" id="KW-0732">Signal</keyword>
<evidence type="ECO:0000259" key="2">
    <source>
        <dbReference type="PROSITE" id="PS50835"/>
    </source>
</evidence>
<dbReference type="InterPro" id="IPR007110">
    <property type="entry name" value="Ig-like_dom"/>
</dbReference>
<dbReference type="AlphaFoldDB" id="A0A8W8JR99"/>
<dbReference type="Proteomes" id="UP000005408">
    <property type="component" value="Unassembled WGS sequence"/>
</dbReference>